<proteinExistence type="predicted"/>
<keyword evidence="2" id="KW-0472">Membrane</keyword>
<reference evidence="3 4" key="1">
    <citation type="journal article" date="2020" name="Phytopathology">
        <title>Genome Sequence Resources of Colletotrichum truncatum, C. plurivorum, C. musicola, and C. sojae: Four Species Pathogenic to Soybean (Glycine max).</title>
        <authorList>
            <person name="Rogerio F."/>
            <person name="Boufleur T.R."/>
            <person name="Ciampi-Guillardi M."/>
            <person name="Sukno S.A."/>
            <person name="Thon M.R."/>
            <person name="Massola Junior N.S."/>
            <person name="Baroncelli R."/>
        </authorList>
    </citation>
    <scope>NUCLEOTIDE SEQUENCE [LARGE SCALE GENOMIC DNA]</scope>
    <source>
        <strain evidence="3 4">LFN0009</strain>
    </source>
</reference>
<accession>A0A8H6IVX9</accession>
<keyword evidence="2" id="KW-0812">Transmembrane</keyword>
<gene>
    <name evidence="3" type="ORF">CSOJ01_12010</name>
</gene>
<comment type="caution">
    <text evidence="3">The sequence shown here is derived from an EMBL/GenBank/DDBJ whole genome shotgun (WGS) entry which is preliminary data.</text>
</comment>
<name>A0A8H6IVX9_9PEZI</name>
<feature type="transmembrane region" description="Helical" evidence="2">
    <location>
        <begin position="122"/>
        <end position="144"/>
    </location>
</feature>
<feature type="transmembrane region" description="Helical" evidence="2">
    <location>
        <begin position="75"/>
        <end position="94"/>
    </location>
</feature>
<organism evidence="3 4">
    <name type="scientific">Colletotrichum sojae</name>
    <dbReference type="NCBI Taxonomy" id="2175907"/>
    <lineage>
        <taxon>Eukaryota</taxon>
        <taxon>Fungi</taxon>
        <taxon>Dikarya</taxon>
        <taxon>Ascomycota</taxon>
        <taxon>Pezizomycotina</taxon>
        <taxon>Sordariomycetes</taxon>
        <taxon>Hypocreomycetidae</taxon>
        <taxon>Glomerellales</taxon>
        <taxon>Glomerellaceae</taxon>
        <taxon>Colletotrichum</taxon>
        <taxon>Colletotrichum orchidearum species complex</taxon>
    </lineage>
</organism>
<feature type="transmembrane region" description="Helical" evidence="2">
    <location>
        <begin position="165"/>
        <end position="189"/>
    </location>
</feature>
<evidence type="ECO:0000313" key="3">
    <source>
        <dbReference type="EMBL" id="KAF6801111.1"/>
    </source>
</evidence>
<dbReference type="AlphaFoldDB" id="A0A8H6IVX9"/>
<evidence type="ECO:0000256" key="1">
    <source>
        <dbReference type="SAM" id="MobiDB-lite"/>
    </source>
</evidence>
<dbReference type="EMBL" id="WIGN01000295">
    <property type="protein sequence ID" value="KAF6801111.1"/>
    <property type="molecule type" value="Genomic_DNA"/>
</dbReference>
<feature type="transmembrane region" description="Helical" evidence="2">
    <location>
        <begin position="195"/>
        <end position="214"/>
    </location>
</feature>
<sequence length="223" mass="24073">MAEKLDGEAARPGSAPRAVPVPNSMVGGGTRASAETATEPIQVSVRGQRAAATRPAPAPRTVFQLEMSVKDYQTFISFIFSVAIFGASTFAVLASQMQNPDDLWKPDKACFNLRTVRNFLGIAWLCFVLTIALAGYSSSLLTVLRQRGGDTYEGSWGKQWDGIGIFISAYLHVLLVTAFMFLSLALVAYVGTVGWVAVGLNSVASLFVVGLSIYQCRRYFVAQ</sequence>
<evidence type="ECO:0000313" key="4">
    <source>
        <dbReference type="Proteomes" id="UP000652219"/>
    </source>
</evidence>
<keyword evidence="2" id="KW-1133">Transmembrane helix</keyword>
<feature type="region of interest" description="Disordered" evidence="1">
    <location>
        <begin position="1"/>
        <end position="37"/>
    </location>
</feature>
<dbReference type="Proteomes" id="UP000652219">
    <property type="component" value="Unassembled WGS sequence"/>
</dbReference>
<protein>
    <submittedName>
        <fullName evidence="3">Uncharacterized protein</fullName>
    </submittedName>
</protein>
<keyword evidence="4" id="KW-1185">Reference proteome</keyword>
<evidence type="ECO:0000256" key="2">
    <source>
        <dbReference type="SAM" id="Phobius"/>
    </source>
</evidence>